<dbReference type="Pfam" id="PF01370">
    <property type="entry name" value="Epimerase"/>
    <property type="match status" value="1"/>
</dbReference>
<dbReference type="PANTHER" id="PTHR43000">
    <property type="entry name" value="DTDP-D-GLUCOSE 4,6-DEHYDRATASE-RELATED"/>
    <property type="match status" value="1"/>
</dbReference>
<keyword evidence="4" id="KW-1185">Reference proteome</keyword>
<dbReference type="AlphaFoldDB" id="A0A3Q9FSY0"/>
<sequence>MRILVLGATGFLGRHTASRLRALPGAHVRVAGRAPAAGPPSGPAPAELPPVDLAAADPGRLAALLREAAPDVVVNCAGAVGGSAVTLTAVNARGPAVLCEALSAAAPDARLVHLGSAAEYGPAEARLPVGEGAPARPLGLYGASKLAGTLAVTGSGLDAVVLRVFNPVGPGAPAASLPGRLAAELRRAGPDDRVRTGDLSAHRDFVDPRDVAEAVALAVTAPRPLPAVLNIGSGTARPVRDVAEGLLRAAGFTGPVGDRVAEDGDGSPRSAAVPWQQADITAAGRTLDWVPRHSFTESLTDLWAATAPATEPVP</sequence>
<gene>
    <name evidence="3" type="ORF">EKH77_03525</name>
</gene>
<organism evidence="3 4">
    <name type="scientific">Streptomyces luteoverticillatus</name>
    <name type="common">Streptoverticillium luteoverticillatus</name>
    <dbReference type="NCBI Taxonomy" id="66425"/>
    <lineage>
        <taxon>Bacteria</taxon>
        <taxon>Bacillati</taxon>
        <taxon>Actinomycetota</taxon>
        <taxon>Actinomycetes</taxon>
        <taxon>Kitasatosporales</taxon>
        <taxon>Streptomycetaceae</taxon>
        <taxon>Streptomyces</taxon>
    </lineage>
</organism>
<dbReference type="InterPro" id="IPR001509">
    <property type="entry name" value="Epimerase_deHydtase"/>
</dbReference>
<dbReference type="SUPFAM" id="SSF51735">
    <property type="entry name" value="NAD(P)-binding Rossmann-fold domains"/>
    <property type="match status" value="1"/>
</dbReference>
<dbReference type="Proteomes" id="UP000267900">
    <property type="component" value="Chromosome"/>
</dbReference>
<proteinExistence type="inferred from homology"/>
<dbReference type="EMBL" id="CP034587">
    <property type="protein sequence ID" value="AZQ70408.1"/>
    <property type="molecule type" value="Genomic_DNA"/>
</dbReference>
<accession>A0A3Q9FSY0</accession>
<dbReference type="OrthoDB" id="62093at2"/>
<dbReference type="Gene3D" id="3.40.50.720">
    <property type="entry name" value="NAD(P)-binding Rossmann-like Domain"/>
    <property type="match status" value="1"/>
</dbReference>
<dbReference type="RefSeq" id="WP_126912973.1">
    <property type="nucleotide sequence ID" value="NZ_CP034587.1"/>
</dbReference>
<comment type="similarity">
    <text evidence="1">Belongs to the NAD(P)-dependent epimerase/dehydratase family.</text>
</comment>
<evidence type="ECO:0000313" key="3">
    <source>
        <dbReference type="EMBL" id="AZQ70408.1"/>
    </source>
</evidence>
<name>A0A3Q9FSY0_STRLT</name>
<evidence type="ECO:0000313" key="4">
    <source>
        <dbReference type="Proteomes" id="UP000267900"/>
    </source>
</evidence>
<evidence type="ECO:0000256" key="1">
    <source>
        <dbReference type="ARBA" id="ARBA00007637"/>
    </source>
</evidence>
<evidence type="ECO:0000259" key="2">
    <source>
        <dbReference type="Pfam" id="PF01370"/>
    </source>
</evidence>
<protein>
    <submittedName>
        <fullName evidence="3">SDR family oxidoreductase</fullName>
    </submittedName>
</protein>
<feature type="domain" description="NAD-dependent epimerase/dehydratase" evidence="2">
    <location>
        <begin position="3"/>
        <end position="232"/>
    </location>
</feature>
<reference evidence="3 4" key="1">
    <citation type="submission" date="2018-12" db="EMBL/GenBank/DDBJ databases">
        <title>The whole draft genome of Streptomyce luteoverticillatus CGMCC 15060.</title>
        <authorList>
            <person name="Feng Z."/>
            <person name="Chen G."/>
            <person name="Zhang J."/>
            <person name="Zhu H."/>
            <person name="Yu X."/>
            <person name="Zhang W."/>
            <person name="Zhang X."/>
        </authorList>
    </citation>
    <scope>NUCLEOTIDE SEQUENCE [LARGE SCALE GENOMIC DNA]</scope>
    <source>
        <strain evidence="3 4">CGMCC 15060</strain>
    </source>
</reference>
<dbReference type="InterPro" id="IPR036291">
    <property type="entry name" value="NAD(P)-bd_dom_sf"/>
</dbReference>